<gene>
    <name evidence="5" type="ORF">DC3_51620</name>
</gene>
<proteinExistence type="predicted"/>
<dbReference type="Gene3D" id="3.40.710.10">
    <property type="entry name" value="DD-peptidase/beta-lactamase superfamily"/>
    <property type="match status" value="1"/>
</dbReference>
<dbReference type="Pfam" id="PF00905">
    <property type="entry name" value="Transpeptidase"/>
    <property type="match status" value="1"/>
</dbReference>
<dbReference type="InterPro" id="IPR001460">
    <property type="entry name" value="PCN-bd_Tpept"/>
</dbReference>
<evidence type="ECO:0000313" key="5">
    <source>
        <dbReference type="EMBL" id="GEM49527.1"/>
    </source>
</evidence>
<evidence type="ECO:0000259" key="4">
    <source>
        <dbReference type="Pfam" id="PF00905"/>
    </source>
</evidence>
<dbReference type="InterPro" id="IPR050515">
    <property type="entry name" value="Beta-lactam/transpept"/>
</dbReference>
<protein>
    <submittedName>
        <fullName evidence="5">Penicillin-binding protein 2</fullName>
    </submittedName>
</protein>
<comment type="caution">
    <text evidence="5">The sequence shown here is derived from an EMBL/GenBank/DDBJ whole genome shotgun (WGS) entry which is preliminary data.</text>
</comment>
<name>A0A511NAD4_DEIC1</name>
<dbReference type="Gene3D" id="3.90.1310.10">
    <property type="entry name" value="Penicillin-binding protein 2a (Domain 2)"/>
    <property type="match status" value="1"/>
</dbReference>
<dbReference type="EMBL" id="BJXB01000037">
    <property type="protein sequence ID" value="GEM49527.1"/>
    <property type="molecule type" value="Genomic_DNA"/>
</dbReference>
<dbReference type="PANTHER" id="PTHR30627:SF1">
    <property type="entry name" value="PEPTIDOGLYCAN D,D-TRANSPEPTIDASE FTSI"/>
    <property type="match status" value="1"/>
</dbReference>
<accession>A0A511NAD4</accession>
<dbReference type="InterPro" id="IPR036138">
    <property type="entry name" value="PBP_dimer_sf"/>
</dbReference>
<dbReference type="InterPro" id="IPR012338">
    <property type="entry name" value="Beta-lactam/transpept-like"/>
</dbReference>
<keyword evidence="3" id="KW-0812">Transmembrane</keyword>
<reference evidence="5 6" key="1">
    <citation type="submission" date="2019-07" db="EMBL/GenBank/DDBJ databases">
        <title>Whole genome shotgun sequence of Deinococcus cellulosilyticus NBRC 106333.</title>
        <authorList>
            <person name="Hosoyama A."/>
            <person name="Uohara A."/>
            <person name="Ohji S."/>
            <person name="Ichikawa N."/>
        </authorList>
    </citation>
    <scope>NUCLEOTIDE SEQUENCE [LARGE SCALE GENOMIC DNA]</scope>
    <source>
        <strain evidence="5 6">NBRC 106333</strain>
    </source>
</reference>
<dbReference type="Proteomes" id="UP000321306">
    <property type="component" value="Unassembled WGS sequence"/>
</dbReference>
<keyword evidence="6" id="KW-1185">Reference proteome</keyword>
<keyword evidence="2 3" id="KW-0472">Membrane</keyword>
<evidence type="ECO:0000256" key="3">
    <source>
        <dbReference type="SAM" id="Phobius"/>
    </source>
</evidence>
<feature type="domain" description="Penicillin-binding protein transpeptidase" evidence="4">
    <location>
        <begin position="138"/>
        <end position="432"/>
    </location>
</feature>
<feature type="transmembrane region" description="Helical" evidence="3">
    <location>
        <begin position="12"/>
        <end position="31"/>
    </location>
</feature>
<evidence type="ECO:0000256" key="2">
    <source>
        <dbReference type="ARBA" id="ARBA00023136"/>
    </source>
</evidence>
<dbReference type="Gene3D" id="3.30.450.330">
    <property type="match status" value="1"/>
</dbReference>
<dbReference type="PANTHER" id="PTHR30627">
    <property type="entry name" value="PEPTIDOGLYCAN D,D-TRANSPEPTIDASE"/>
    <property type="match status" value="1"/>
</dbReference>
<sequence length="454" mass="50854">MELKRIRSRSKILLFISMLMFMVLVIAYAKLEWRLPGAPMDTTDVLRGRILSEDGTILAQSVHDPATGLQKRIYPQKTLAGALLGVLGTDRGLSGLELFYQEELASGRDVIVTLDPSIQTVLESQMNRYATENQGVYGSAVILDTPTGKILAAASWPTFDPNNWRNYPTERWRNRPFVDSYEPGSVIKALVVAGILNDGKTHPEQTFDTPMWRAIGNNRIRDAVQHPPRLTTREILRYSSNVGMSHLVQNYPDQSLYDYLKQYGFGEATPIENLYTEDGVVYPPSRWSDIMKVNMSFGQGMTTNTVQVAAAYNTLANDGQYTAPYLVAVDRIREERQVLTETTARTMRDLLRRVVDDGIKTAAGIPGYDIGGKSSTAQVVVNGRYSNEIYNSLFAGFFPANQPKVTMVIMVHGAKKNYFGSMLAAPIFRDVTSEMVSQWGFPPDWKRLQEKAKP</sequence>
<dbReference type="RefSeq" id="WP_146890259.1">
    <property type="nucleotide sequence ID" value="NZ_BJXB01000037.1"/>
</dbReference>
<dbReference type="AlphaFoldDB" id="A0A511NAD4"/>
<comment type="subcellular location">
    <subcellularLocation>
        <location evidence="1">Membrane</location>
    </subcellularLocation>
</comment>
<dbReference type="SUPFAM" id="SSF56601">
    <property type="entry name" value="beta-lactamase/transpeptidase-like"/>
    <property type="match status" value="1"/>
</dbReference>
<dbReference type="GO" id="GO:0005886">
    <property type="term" value="C:plasma membrane"/>
    <property type="evidence" value="ECO:0007669"/>
    <property type="project" value="TreeGrafter"/>
</dbReference>
<dbReference type="GO" id="GO:0008658">
    <property type="term" value="F:penicillin binding"/>
    <property type="evidence" value="ECO:0007669"/>
    <property type="project" value="InterPro"/>
</dbReference>
<dbReference type="OrthoDB" id="9770103at2"/>
<evidence type="ECO:0000256" key="1">
    <source>
        <dbReference type="ARBA" id="ARBA00004370"/>
    </source>
</evidence>
<organism evidence="5 6">
    <name type="scientific">Deinococcus cellulosilyticus (strain DSM 18568 / NBRC 106333 / KACC 11606 / 5516J-15)</name>
    <dbReference type="NCBI Taxonomy" id="1223518"/>
    <lineage>
        <taxon>Bacteria</taxon>
        <taxon>Thermotogati</taxon>
        <taxon>Deinococcota</taxon>
        <taxon>Deinococci</taxon>
        <taxon>Deinococcales</taxon>
        <taxon>Deinococcaceae</taxon>
        <taxon>Deinococcus</taxon>
    </lineage>
</organism>
<dbReference type="GO" id="GO:0071555">
    <property type="term" value="P:cell wall organization"/>
    <property type="evidence" value="ECO:0007669"/>
    <property type="project" value="TreeGrafter"/>
</dbReference>
<evidence type="ECO:0000313" key="6">
    <source>
        <dbReference type="Proteomes" id="UP000321306"/>
    </source>
</evidence>
<keyword evidence="3" id="KW-1133">Transmembrane helix</keyword>
<dbReference type="SUPFAM" id="SSF56519">
    <property type="entry name" value="Penicillin binding protein dimerisation domain"/>
    <property type="match status" value="1"/>
</dbReference>